<dbReference type="EMBL" id="MFZM01000040">
    <property type="protein sequence ID" value="OGK22595.1"/>
    <property type="molecule type" value="Genomic_DNA"/>
</dbReference>
<dbReference type="AlphaFoldDB" id="A0A1F7GUY7"/>
<comment type="caution">
    <text evidence="1">The sequence shown here is derived from an EMBL/GenBank/DDBJ whole genome shotgun (WGS) entry which is preliminary data.</text>
</comment>
<gene>
    <name evidence="1" type="ORF">A3C24_04680</name>
</gene>
<proteinExistence type="predicted"/>
<reference evidence="1 2" key="1">
    <citation type="journal article" date="2016" name="Nat. Commun.">
        <title>Thousands of microbial genomes shed light on interconnected biogeochemical processes in an aquifer system.</title>
        <authorList>
            <person name="Anantharaman K."/>
            <person name="Brown C.T."/>
            <person name="Hug L.A."/>
            <person name="Sharon I."/>
            <person name="Castelle C.J."/>
            <person name="Probst A.J."/>
            <person name="Thomas B.C."/>
            <person name="Singh A."/>
            <person name="Wilkins M.J."/>
            <person name="Karaoz U."/>
            <person name="Brodie E.L."/>
            <person name="Williams K.H."/>
            <person name="Hubbard S.S."/>
            <person name="Banfield J.F."/>
        </authorList>
    </citation>
    <scope>NUCLEOTIDE SEQUENCE [LARGE SCALE GENOMIC DNA]</scope>
</reference>
<protein>
    <submittedName>
        <fullName evidence="1">Uncharacterized protein</fullName>
    </submittedName>
</protein>
<name>A0A1F7GUY7_9BACT</name>
<sequence>MSVFLLDPPRGIAGIALERSANEAHEASAVAQAGDALRRHRRSRVGRLRRQHPHCLGASRCRMPEGVLLAVDRQRDVVCPQRRGSPAAGGGLLPEAELLRSHQRLVSGQRPGHEQDLARQVAPDDVRRQGHYGLNLG</sequence>
<dbReference type="Proteomes" id="UP000177159">
    <property type="component" value="Unassembled WGS sequence"/>
</dbReference>
<evidence type="ECO:0000313" key="2">
    <source>
        <dbReference type="Proteomes" id="UP000177159"/>
    </source>
</evidence>
<evidence type="ECO:0000313" key="1">
    <source>
        <dbReference type="EMBL" id="OGK22595.1"/>
    </source>
</evidence>
<accession>A0A1F7GUY7</accession>
<organism evidence="1 2">
    <name type="scientific">Candidatus Roizmanbacteria bacterium RIFCSPHIGHO2_02_FULL_37_24</name>
    <dbReference type="NCBI Taxonomy" id="1802037"/>
    <lineage>
        <taxon>Bacteria</taxon>
        <taxon>Candidatus Roizmaniibacteriota</taxon>
    </lineage>
</organism>